<gene>
    <name evidence="2" type="ORF">CAG99_10590</name>
</gene>
<dbReference type="Gene3D" id="3.40.710.10">
    <property type="entry name" value="DD-peptidase/beta-lactamase superfamily"/>
    <property type="match status" value="1"/>
</dbReference>
<feature type="domain" description="Beta-lactamase-related" evidence="1">
    <location>
        <begin position="27"/>
        <end position="351"/>
    </location>
</feature>
<reference evidence="2 3" key="1">
    <citation type="submission" date="2017-05" db="EMBL/GenBank/DDBJ databases">
        <title>Complete genome sequence of Streptomyces sp. SCSIO 03032 revealed the diverse biosynthetic pathways for its bioactive secondary metabolites.</title>
        <authorList>
            <person name="Ma L."/>
            <person name="Zhu Y."/>
            <person name="Zhang W."/>
            <person name="Zhang G."/>
            <person name="Tian X."/>
            <person name="Zhang S."/>
            <person name="Zhang C."/>
        </authorList>
    </citation>
    <scope>NUCLEOTIDE SEQUENCE [LARGE SCALE GENOMIC DNA]</scope>
    <source>
        <strain evidence="2 3">SCSIO 03032</strain>
    </source>
</reference>
<dbReference type="GO" id="GO:0016787">
    <property type="term" value="F:hydrolase activity"/>
    <property type="evidence" value="ECO:0007669"/>
    <property type="project" value="UniProtKB-KW"/>
</dbReference>
<keyword evidence="2" id="KW-0378">Hydrolase</keyword>
<dbReference type="PANTHER" id="PTHR46825">
    <property type="entry name" value="D-ALANYL-D-ALANINE-CARBOXYPEPTIDASE/ENDOPEPTIDASE AMPH"/>
    <property type="match status" value="1"/>
</dbReference>
<dbReference type="PANTHER" id="PTHR46825:SF7">
    <property type="entry name" value="D-ALANYL-D-ALANINE CARBOXYPEPTIDASE"/>
    <property type="match status" value="1"/>
</dbReference>
<dbReference type="InterPro" id="IPR001466">
    <property type="entry name" value="Beta-lactam-related"/>
</dbReference>
<dbReference type="Proteomes" id="UP000194218">
    <property type="component" value="Chromosome"/>
</dbReference>
<dbReference type="PROSITE" id="PS00146">
    <property type="entry name" value="BETA_LACTAMASE_A"/>
    <property type="match status" value="1"/>
</dbReference>
<organism evidence="2 3">
    <name type="scientific">Streptomyces marincola</name>
    <dbReference type="NCBI Taxonomy" id="2878388"/>
    <lineage>
        <taxon>Bacteria</taxon>
        <taxon>Bacillati</taxon>
        <taxon>Actinomycetota</taxon>
        <taxon>Actinomycetes</taxon>
        <taxon>Kitasatosporales</taxon>
        <taxon>Streptomycetaceae</taxon>
        <taxon>Streptomyces</taxon>
    </lineage>
</organism>
<dbReference type="KEGG" id="smao:CAG99_10590"/>
<dbReference type="SUPFAM" id="SSF56601">
    <property type="entry name" value="beta-lactamase/transpeptidase-like"/>
    <property type="match status" value="1"/>
</dbReference>
<protein>
    <submittedName>
        <fullName evidence="2">Peptide hydrolase</fullName>
    </submittedName>
</protein>
<evidence type="ECO:0000259" key="1">
    <source>
        <dbReference type="Pfam" id="PF00144"/>
    </source>
</evidence>
<dbReference type="EMBL" id="CP021121">
    <property type="protein sequence ID" value="ARQ72276.1"/>
    <property type="molecule type" value="Genomic_DNA"/>
</dbReference>
<dbReference type="InterPro" id="IPR012338">
    <property type="entry name" value="Beta-lactam/transpept-like"/>
</dbReference>
<dbReference type="InterPro" id="IPR050491">
    <property type="entry name" value="AmpC-like"/>
</dbReference>
<keyword evidence="3" id="KW-1185">Reference proteome</keyword>
<dbReference type="AlphaFoldDB" id="A0A1W7D5G3"/>
<proteinExistence type="predicted"/>
<name>A0A1W7D5G3_9ACTN</name>
<dbReference type="Pfam" id="PF00144">
    <property type="entry name" value="Beta-lactamase"/>
    <property type="match status" value="1"/>
</dbReference>
<sequence length="368" mass="38520">MAAGGAAAAPGGTAGDRLRHDAEAITATGVTGVQARVTGADGRVRTATAGVADLRTGRQVPPDGHFRIGSTNKTLVAAVVLQLASEGALSLDDSVEEWLPGVVGGGHDGDRITLRALLQHTGGVYDGAYPSRGGSAAHYYASRYDVHTPEEIVAAAMRHDPAFPPGARWGYSNTGYVLLGMVVERATGRAWHAEVADRVLTPLGMRNTYWPGRSPSLPLPHARGYTRFAPGEDLVDTTRLIDADASGGYVSTTADLDRFARALFDGTLLDEAQLAELTRTVPVGDEAPWPGAGYGLGLFSRPLPCGGTVWIPSGDQIGWRTRVGVGADGRRSVVVSMSTQLHDSAESTLRQEAAATALIDNALCAEED</sequence>
<accession>A0A1W7D5G3</accession>
<evidence type="ECO:0000313" key="3">
    <source>
        <dbReference type="Proteomes" id="UP000194218"/>
    </source>
</evidence>
<evidence type="ECO:0000313" key="2">
    <source>
        <dbReference type="EMBL" id="ARQ72276.1"/>
    </source>
</evidence>
<dbReference type="InterPro" id="IPR023650">
    <property type="entry name" value="Beta-lactam_class-A_AS"/>
</dbReference>